<keyword evidence="7" id="KW-0408">Iron</keyword>
<evidence type="ECO:0000313" key="14">
    <source>
        <dbReference type="Proteomes" id="UP000295341"/>
    </source>
</evidence>
<evidence type="ECO:0000256" key="8">
    <source>
        <dbReference type="ARBA" id="ARBA00023133"/>
    </source>
</evidence>
<feature type="transmembrane region" description="Helical" evidence="12">
    <location>
        <begin position="133"/>
        <end position="154"/>
    </location>
</feature>
<name>A0A4S3K467_9GAMM</name>
<feature type="transmembrane region" description="Helical" evidence="12">
    <location>
        <begin position="331"/>
        <end position="351"/>
    </location>
</feature>
<feature type="transmembrane region" description="Helical" evidence="12">
    <location>
        <begin position="109"/>
        <end position="127"/>
    </location>
</feature>
<dbReference type="AlphaFoldDB" id="A0A4S3K467"/>
<dbReference type="PANTHER" id="PTHR35457:SF1">
    <property type="entry name" value="HEME A SYNTHASE"/>
    <property type="match status" value="1"/>
</dbReference>
<keyword evidence="8" id="KW-0350">Heme biosynthesis</keyword>
<evidence type="ECO:0000256" key="2">
    <source>
        <dbReference type="ARBA" id="ARBA00022475"/>
    </source>
</evidence>
<evidence type="ECO:0000256" key="7">
    <source>
        <dbReference type="ARBA" id="ARBA00023004"/>
    </source>
</evidence>
<dbReference type="RefSeq" id="WP_210772481.1">
    <property type="nucleotide sequence ID" value="NZ_MWIN01000013.1"/>
</dbReference>
<sequence length="365" mass="40174">MTAFRSINLVALLLCFCVVVFGAYVRLADAGLGCPDWPGCYGHLGVPEAHHEVTAAEEKFPQRPVEAHKAWKEMIHRYLASTLGLLIVAMALISVFNKRETRLPRRLPWFLVALVIFQGMLGMWTVTWQLKPLVVTGHLFGGLSTLSLLLWMWLSVRKTRTAAAVDDRPQREFRSEREAAFSFATTAPPAQVTSSILGGLRIAAAGALLVLACQIFLGGWTSTNYAALACPDFPTCHGQWLPETDVQEAFVLWRGLGINYEHGVLDNRARVTIHFFHRIGAIVTTLVLGLLAIVMLRSRSLVVRRFGIVVICALALQVVIGISTVKLQLPLLLAAAHNGGAALLVIVLVSLNHFLWTQDKKEIVS</sequence>
<keyword evidence="2" id="KW-1003">Cell membrane</keyword>
<evidence type="ECO:0000256" key="4">
    <source>
        <dbReference type="ARBA" id="ARBA00022723"/>
    </source>
</evidence>
<evidence type="ECO:0000256" key="5">
    <source>
        <dbReference type="ARBA" id="ARBA00022989"/>
    </source>
</evidence>
<dbReference type="GO" id="GO:0046872">
    <property type="term" value="F:metal ion binding"/>
    <property type="evidence" value="ECO:0007669"/>
    <property type="project" value="UniProtKB-KW"/>
</dbReference>
<dbReference type="Proteomes" id="UP000295341">
    <property type="component" value="Unassembled WGS sequence"/>
</dbReference>
<accession>A0A4S3K467</accession>
<evidence type="ECO:0000256" key="1">
    <source>
        <dbReference type="ARBA" id="ARBA00004141"/>
    </source>
</evidence>
<keyword evidence="9 12" id="KW-0472">Membrane</keyword>
<evidence type="ECO:0000256" key="9">
    <source>
        <dbReference type="ARBA" id="ARBA00023136"/>
    </source>
</evidence>
<keyword evidence="6" id="KW-0560">Oxidoreductase</keyword>
<evidence type="ECO:0000313" key="13">
    <source>
        <dbReference type="EMBL" id="TDU25754.1"/>
    </source>
</evidence>
<dbReference type="GO" id="GO:0006784">
    <property type="term" value="P:heme A biosynthetic process"/>
    <property type="evidence" value="ECO:0007669"/>
    <property type="project" value="InterPro"/>
</dbReference>
<dbReference type="GO" id="GO:0016020">
    <property type="term" value="C:membrane"/>
    <property type="evidence" value="ECO:0007669"/>
    <property type="project" value="UniProtKB-SubCell"/>
</dbReference>
<dbReference type="Pfam" id="PF02628">
    <property type="entry name" value="COX15-CtaA"/>
    <property type="match status" value="1"/>
</dbReference>
<reference evidence="13 14" key="1">
    <citation type="submission" date="2019-03" db="EMBL/GenBank/DDBJ databases">
        <title>Genomic Encyclopedia of Type Strains, Phase IV (KMG-IV): sequencing the most valuable type-strain genomes for metagenomic binning, comparative biology and taxonomic classification.</title>
        <authorList>
            <person name="Goeker M."/>
        </authorList>
    </citation>
    <scope>NUCLEOTIDE SEQUENCE [LARGE SCALE GENOMIC DNA]</scope>
    <source>
        <strain evidence="13 14">DSM 26377</strain>
    </source>
</reference>
<dbReference type="InterPro" id="IPR050450">
    <property type="entry name" value="COX15/CtaA_HemeA_synthase"/>
</dbReference>
<evidence type="ECO:0000256" key="6">
    <source>
        <dbReference type="ARBA" id="ARBA00023002"/>
    </source>
</evidence>
<evidence type="ECO:0000256" key="11">
    <source>
        <dbReference type="ARBA" id="ARBA00023444"/>
    </source>
</evidence>
<keyword evidence="14" id="KW-1185">Reference proteome</keyword>
<organism evidence="13 14">
    <name type="scientific">Panacagrimonas perspica</name>
    <dbReference type="NCBI Taxonomy" id="381431"/>
    <lineage>
        <taxon>Bacteria</taxon>
        <taxon>Pseudomonadati</taxon>
        <taxon>Pseudomonadota</taxon>
        <taxon>Gammaproteobacteria</taxon>
        <taxon>Nevskiales</taxon>
        <taxon>Nevskiaceae</taxon>
        <taxon>Panacagrimonas</taxon>
    </lineage>
</organism>
<feature type="transmembrane region" description="Helical" evidence="12">
    <location>
        <begin position="78"/>
        <end position="97"/>
    </location>
</feature>
<keyword evidence="10" id="KW-1015">Disulfide bond</keyword>
<comment type="caution">
    <text evidence="13">The sequence shown here is derived from an EMBL/GenBank/DDBJ whole genome shotgun (WGS) entry which is preliminary data.</text>
</comment>
<keyword evidence="5 12" id="KW-1133">Transmembrane helix</keyword>
<evidence type="ECO:0000256" key="10">
    <source>
        <dbReference type="ARBA" id="ARBA00023157"/>
    </source>
</evidence>
<dbReference type="EMBL" id="SOBT01000011">
    <property type="protein sequence ID" value="TDU25754.1"/>
    <property type="molecule type" value="Genomic_DNA"/>
</dbReference>
<protein>
    <submittedName>
        <fullName evidence="13">Cytochrome c oxidase assembly protein subunit 15</fullName>
    </submittedName>
</protein>
<dbReference type="PANTHER" id="PTHR35457">
    <property type="entry name" value="HEME A SYNTHASE"/>
    <property type="match status" value="1"/>
</dbReference>
<dbReference type="GO" id="GO:0016491">
    <property type="term" value="F:oxidoreductase activity"/>
    <property type="evidence" value="ECO:0007669"/>
    <property type="project" value="UniProtKB-KW"/>
</dbReference>
<feature type="transmembrane region" description="Helical" evidence="12">
    <location>
        <begin position="275"/>
        <end position="294"/>
    </location>
</feature>
<comment type="subcellular location">
    <subcellularLocation>
        <location evidence="1">Membrane</location>
        <topology evidence="1">Multi-pass membrane protein</topology>
    </subcellularLocation>
</comment>
<dbReference type="InterPro" id="IPR003780">
    <property type="entry name" value="COX15/CtaA_fam"/>
</dbReference>
<evidence type="ECO:0000256" key="12">
    <source>
        <dbReference type="SAM" id="Phobius"/>
    </source>
</evidence>
<keyword evidence="3 12" id="KW-0812">Transmembrane</keyword>
<feature type="transmembrane region" description="Helical" evidence="12">
    <location>
        <begin position="198"/>
        <end position="217"/>
    </location>
</feature>
<comment type="pathway">
    <text evidence="11">Porphyrin-containing compound metabolism.</text>
</comment>
<gene>
    <name evidence="13" type="ORF">DFR24_4199</name>
</gene>
<proteinExistence type="predicted"/>
<keyword evidence="4" id="KW-0479">Metal-binding</keyword>
<feature type="transmembrane region" description="Helical" evidence="12">
    <location>
        <begin position="306"/>
        <end position="325"/>
    </location>
</feature>
<evidence type="ECO:0000256" key="3">
    <source>
        <dbReference type="ARBA" id="ARBA00022692"/>
    </source>
</evidence>